<name>A0A9P0AH83_BEMTA</name>
<feature type="region of interest" description="Disordered" evidence="5">
    <location>
        <begin position="334"/>
        <end position="353"/>
    </location>
</feature>
<evidence type="ECO:0000259" key="7">
    <source>
        <dbReference type="PROSITE" id="PS51805"/>
    </source>
</evidence>
<dbReference type="SUPFAM" id="SSF57903">
    <property type="entry name" value="FYVE/PHD zinc finger"/>
    <property type="match status" value="1"/>
</dbReference>
<feature type="region of interest" description="Disordered" evidence="5">
    <location>
        <begin position="725"/>
        <end position="792"/>
    </location>
</feature>
<dbReference type="InterPro" id="IPR001841">
    <property type="entry name" value="Znf_RING"/>
</dbReference>
<dbReference type="GO" id="GO:0008270">
    <property type="term" value="F:zinc ion binding"/>
    <property type="evidence" value="ECO:0007669"/>
    <property type="project" value="UniProtKB-KW"/>
</dbReference>
<dbReference type="SMART" id="SM00249">
    <property type="entry name" value="PHD"/>
    <property type="match status" value="3"/>
</dbReference>
<dbReference type="InterPro" id="IPR034732">
    <property type="entry name" value="EPHD"/>
</dbReference>
<feature type="compositionally biased region" description="Low complexity" evidence="5">
    <location>
        <begin position="298"/>
        <end position="312"/>
    </location>
</feature>
<feature type="compositionally biased region" description="Polar residues" evidence="5">
    <location>
        <begin position="432"/>
        <end position="483"/>
    </location>
</feature>
<organism evidence="8 9">
    <name type="scientific">Bemisia tabaci</name>
    <name type="common">Sweetpotato whitefly</name>
    <name type="synonym">Aleurodes tabaci</name>
    <dbReference type="NCBI Taxonomy" id="7038"/>
    <lineage>
        <taxon>Eukaryota</taxon>
        <taxon>Metazoa</taxon>
        <taxon>Ecdysozoa</taxon>
        <taxon>Arthropoda</taxon>
        <taxon>Hexapoda</taxon>
        <taxon>Insecta</taxon>
        <taxon>Pterygota</taxon>
        <taxon>Neoptera</taxon>
        <taxon>Paraneoptera</taxon>
        <taxon>Hemiptera</taxon>
        <taxon>Sternorrhyncha</taxon>
        <taxon>Aleyrodoidea</taxon>
        <taxon>Aleyrodidae</taxon>
        <taxon>Aleyrodinae</taxon>
        <taxon>Bemisia</taxon>
    </lineage>
</organism>
<feature type="region of interest" description="Disordered" evidence="5">
    <location>
        <begin position="888"/>
        <end position="921"/>
    </location>
</feature>
<keyword evidence="1" id="KW-0479">Metal-binding</keyword>
<feature type="compositionally biased region" description="Basic residues" evidence="5">
    <location>
        <begin position="269"/>
        <end position="288"/>
    </location>
</feature>
<dbReference type="InterPro" id="IPR011011">
    <property type="entry name" value="Znf_FYVE_PHD"/>
</dbReference>
<keyword evidence="9" id="KW-1185">Reference proteome</keyword>
<feature type="compositionally biased region" description="Basic and acidic residues" evidence="5">
    <location>
        <begin position="688"/>
        <end position="697"/>
    </location>
</feature>
<sequence length="1339" mass="148509">MVQNGQDEEGILGFLVPDILEEKKRAQKTFCDFCQLPGATVYCASRRCKLKFHVPCGVRNDCLNQFFGAFRSYCVKHRPEQKIPPHIIQEAKKSKPTCTICFEDVVAKACPNTLWAPCCSKNAWFHRTCIQSLAISAGYFFKCPLCNDKEKFQKAMFNFGIYVPQQDASWETAPNAFHELLERHSTCDIPACKCPKNRRFNAPGTIWELILCSICASQGIHIGCGLKFTTTDWECPECCKTIKKAKTSKQISASDSDDSSSDESNSVSKKSRSRIKNKKIRRKKHKKVSNPSIAVGDSSRPLSNSSSNSNTNVPDENADIIIISSDDDLIEIMDSPEPNSSFIPKGDADEDSSSDIDVISTVVTASSASKHFEAKQPSEGPTAFIRIHNPSGGVTTVPAASFKNSVVEMSSTQSLSSSESRSDGIFILDGSSDANQNHLKMQNSNRQSDRIFSSSERNLNAHGSASNGNNQNQVTGSHNYELSSDVSCSTTASRHFNSATIESTCELRRPPDSLTDLPSTSDEIFLRRYSHLGLKSAHVVIRPLKFRQIGKNRFLTIIPSQSKKRGRKRTKLQLQIHDNQIVAKNYASLSNDSKRRLRKCRQPLKELLQDLCNVQTDHHISSRRRSSNQASTQNNIGRSSSAVKTKPQNNTVSTESMSSSQKTKISASNSTPRTKDKTVKSNVTSIKTDAKKFKETSSDLSQRSTPKLEISKASEEPCKISGIERYFKRSQAGPSNDKKLAPIMNDDQLNRTDNDKESLKSFNFPQECKSNSTDVPKPRSTQTPNEKQQIPSCESLNVCQTDRNSKSHKKSNGTVKKTAEIRFAEDSSTSCESWLGSALADLNPLTTPKKFELKRSNNAKSDTTVIGQYFSASESKPDEKSSFKTLVSENKANDTNPPKIRTVDCNKSSNSSSDQKKTSLQTMVKMIDTKPGTTSEPRSRGRLVPISLFDPPEVLESKRAERILKLSLASTSGSDIGETSSAQLTDIKQEPGKPAMSHPPKKSRVSSKNSKSSTSLSQKSQDSDSSDTVFKGKRSRHTGMVSTRPKVLHEVTAQTDNECVKVHHNSKANESNLKRENSDNNCPSSSKKIKCEKSSSTIQQPRTSSKKDPSVPLFDFEVTSPPKPKKTKQNFRIGDISPKNKSLSKNTSPEKPSSFIPKLLNNNKDPLSNTSSEHTEAPKDFPKIRSFRSDKNSQAKNDSKDFDKISNRKSSDSNVIAAKTSPPINQFFRVFEKFNGSSIEKNTRLITEERLTPAAYPGDKGKGSSKKETMSKWRSSSVTKALEKSMNETKENISTTKPICRSQDKHHQTRITDFCSMSNNLGSVLPQRKLSEVLRPNYN</sequence>
<feature type="compositionally biased region" description="Low complexity" evidence="5">
    <location>
        <begin position="1006"/>
        <end position="1020"/>
    </location>
</feature>
<evidence type="ECO:0000256" key="1">
    <source>
        <dbReference type="ARBA" id="ARBA00022723"/>
    </source>
</evidence>
<keyword evidence="3" id="KW-0862">Zinc</keyword>
<proteinExistence type="predicted"/>
<reference evidence="8" key="1">
    <citation type="submission" date="2021-12" db="EMBL/GenBank/DDBJ databases">
        <authorList>
            <person name="King R."/>
        </authorList>
    </citation>
    <scope>NUCLEOTIDE SEQUENCE</scope>
</reference>
<dbReference type="InterPro" id="IPR013083">
    <property type="entry name" value="Znf_RING/FYVE/PHD"/>
</dbReference>
<dbReference type="PROSITE" id="PS51805">
    <property type="entry name" value="EPHD"/>
    <property type="match status" value="1"/>
</dbReference>
<evidence type="ECO:0000256" key="5">
    <source>
        <dbReference type="SAM" id="MobiDB-lite"/>
    </source>
</evidence>
<dbReference type="Gene3D" id="3.30.40.10">
    <property type="entry name" value="Zinc/RING finger domain, C3HC4 (zinc finger)"/>
    <property type="match status" value="2"/>
</dbReference>
<protein>
    <recommendedName>
        <fullName evidence="10">G2/M phase-specific E3 ubiquitin-protein ligase</fullName>
    </recommendedName>
</protein>
<gene>
    <name evidence="8" type="ORF">BEMITA_LOCUS9374</name>
</gene>
<dbReference type="Proteomes" id="UP001152759">
    <property type="component" value="Chromosome 5"/>
</dbReference>
<evidence type="ECO:0000313" key="9">
    <source>
        <dbReference type="Proteomes" id="UP001152759"/>
    </source>
</evidence>
<dbReference type="Pfam" id="PF13771">
    <property type="entry name" value="zf-HC5HC2H"/>
    <property type="match status" value="1"/>
</dbReference>
<dbReference type="PANTHER" id="PTHR12420">
    <property type="entry name" value="PHD FINGER PROTEIN"/>
    <property type="match status" value="1"/>
</dbReference>
<dbReference type="PROSITE" id="PS50089">
    <property type="entry name" value="ZF_RING_2"/>
    <property type="match status" value="1"/>
</dbReference>
<feature type="region of interest" description="Disordered" evidence="5">
    <location>
        <begin position="1254"/>
        <end position="1305"/>
    </location>
</feature>
<feature type="domain" description="PHD-type" evidence="7">
    <location>
        <begin position="1"/>
        <end position="78"/>
    </location>
</feature>
<evidence type="ECO:0000256" key="3">
    <source>
        <dbReference type="ARBA" id="ARBA00022833"/>
    </source>
</evidence>
<feature type="region of interest" description="Disordered" evidence="5">
    <location>
        <begin position="250"/>
        <end position="318"/>
    </location>
</feature>
<feature type="region of interest" description="Disordered" evidence="5">
    <location>
        <begin position="617"/>
        <end position="713"/>
    </location>
</feature>
<evidence type="ECO:0000313" key="8">
    <source>
        <dbReference type="EMBL" id="CAH0390672.1"/>
    </source>
</evidence>
<feature type="domain" description="RING-type" evidence="6">
    <location>
        <begin position="98"/>
        <end position="147"/>
    </location>
</feature>
<feature type="compositionally biased region" description="Polar residues" evidence="5">
    <location>
        <begin position="1139"/>
        <end position="1151"/>
    </location>
</feature>
<feature type="compositionally biased region" description="Polar residues" evidence="5">
    <location>
        <begin position="970"/>
        <end position="986"/>
    </location>
</feature>
<dbReference type="PANTHER" id="PTHR12420:SF42">
    <property type="entry name" value="G2_M PHASE-SPECIFIC E3 UBIQUITIN-PROTEIN LIGASE"/>
    <property type="match status" value="1"/>
</dbReference>
<feature type="compositionally biased region" description="Basic and acidic residues" evidence="5">
    <location>
        <begin position="1281"/>
        <end position="1291"/>
    </location>
</feature>
<evidence type="ECO:0008006" key="10">
    <source>
        <dbReference type="Google" id="ProtNLM"/>
    </source>
</evidence>
<dbReference type="CDD" id="cd16448">
    <property type="entry name" value="RING-H2"/>
    <property type="match status" value="1"/>
</dbReference>
<feature type="compositionally biased region" description="Basic and acidic residues" evidence="5">
    <location>
        <begin position="1259"/>
        <end position="1271"/>
    </location>
</feature>
<evidence type="ECO:0000259" key="6">
    <source>
        <dbReference type="PROSITE" id="PS50089"/>
    </source>
</evidence>
<dbReference type="InterPro" id="IPR051188">
    <property type="entry name" value="PHD-type_Zinc_Finger"/>
</dbReference>
<feature type="region of interest" description="Disordered" evidence="5">
    <location>
        <begin position="970"/>
        <end position="1217"/>
    </location>
</feature>
<dbReference type="EMBL" id="OU963866">
    <property type="protein sequence ID" value="CAH0390672.1"/>
    <property type="molecule type" value="Genomic_DNA"/>
</dbReference>
<keyword evidence="2 4" id="KW-0863">Zinc-finger</keyword>
<dbReference type="InterPro" id="IPR001965">
    <property type="entry name" value="Znf_PHD"/>
</dbReference>
<dbReference type="Pfam" id="PF26054">
    <property type="entry name" value="PHD_G2E3"/>
    <property type="match status" value="1"/>
</dbReference>
<evidence type="ECO:0000256" key="2">
    <source>
        <dbReference type="ARBA" id="ARBA00022771"/>
    </source>
</evidence>
<feature type="compositionally biased region" description="Basic and acidic residues" evidence="5">
    <location>
        <begin position="748"/>
        <end position="759"/>
    </location>
</feature>
<dbReference type="InterPro" id="IPR059102">
    <property type="entry name" value="PHD_PHF7/G2E3-like"/>
</dbReference>
<feature type="region of interest" description="Disordered" evidence="5">
    <location>
        <begin position="431"/>
        <end position="483"/>
    </location>
</feature>
<evidence type="ECO:0000256" key="4">
    <source>
        <dbReference type="PROSITE-ProRule" id="PRU00175"/>
    </source>
</evidence>
<accession>A0A9P0AH83</accession>
<feature type="compositionally biased region" description="Basic and acidic residues" evidence="5">
    <location>
        <begin position="1173"/>
        <end position="1211"/>
    </location>
</feature>
<feature type="compositionally biased region" description="Polar residues" evidence="5">
    <location>
        <begin position="760"/>
        <end position="792"/>
    </location>
</feature>
<feature type="compositionally biased region" description="Polar residues" evidence="5">
    <location>
        <begin position="1160"/>
        <end position="1172"/>
    </location>
</feature>
<feature type="compositionally biased region" description="Polar residues" evidence="5">
    <location>
        <begin position="627"/>
        <end position="672"/>
    </location>
</feature>
<dbReference type="GO" id="GO:0005634">
    <property type="term" value="C:nucleus"/>
    <property type="evidence" value="ECO:0007669"/>
    <property type="project" value="TreeGrafter"/>
</dbReference>